<proteinExistence type="predicted"/>
<dbReference type="EMBL" id="DOOG01000054">
    <property type="protein sequence ID" value="HBU97460.1"/>
    <property type="molecule type" value="Genomic_DNA"/>
</dbReference>
<protein>
    <submittedName>
        <fullName evidence="1">Uncharacterized protein</fullName>
    </submittedName>
</protein>
<comment type="caution">
    <text evidence="1">The sequence shown here is derived from an EMBL/GenBank/DDBJ whole genome shotgun (WGS) entry which is preliminary data.</text>
</comment>
<dbReference type="EMBL" id="DPOP01000098">
    <property type="protein sequence ID" value="HCW68063.1"/>
    <property type="molecule type" value="Genomic_DNA"/>
</dbReference>
<organism evidence="1 4">
    <name type="scientific">Thalassospira lucentensis</name>
    <dbReference type="NCBI Taxonomy" id="168935"/>
    <lineage>
        <taxon>Bacteria</taxon>
        <taxon>Pseudomonadati</taxon>
        <taxon>Pseudomonadota</taxon>
        <taxon>Alphaproteobacteria</taxon>
        <taxon>Rhodospirillales</taxon>
        <taxon>Thalassospiraceae</taxon>
        <taxon>Thalassospira</taxon>
    </lineage>
</organism>
<dbReference type="Proteomes" id="UP000264753">
    <property type="component" value="Unassembled WGS sequence"/>
</dbReference>
<evidence type="ECO:0000313" key="3">
    <source>
        <dbReference type="Proteomes" id="UP000264179"/>
    </source>
</evidence>
<dbReference type="Proteomes" id="UP000264179">
    <property type="component" value="Unassembled WGS sequence"/>
</dbReference>
<reference evidence="3 4" key="1">
    <citation type="journal article" date="2018" name="Nat. Biotechnol.">
        <title>A standardized bacterial taxonomy based on genome phylogeny substantially revises the tree of life.</title>
        <authorList>
            <person name="Parks D.H."/>
            <person name="Chuvochina M."/>
            <person name="Waite D.W."/>
            <person name="Rinke C."/>
            <person name="Skarshewski A."/>
            <person name="Chaumeil P.A."/>
            <person name="Hugenholtz P."/>
        </authorList>
    </citation>
    <scope>NUCLEOTIDE SEQUENCE [LARGE SCALE GENOMIC DNA]</scope>
    <source>
        <strain evidence="1">UBA8707</strain>
        <strain evidence="2">UBA9881</strain>
    </source>
</reference>
<dbReference type="AlphaFoldDB" id="A0A358HQN2"/>
<evidence type="ECO:0000313" key="2">
    <source>
        <dbReference type="EMBL" id="HCW68063.1"/>
    </source>
</evidence>
<evidence type="ECO:0000313" key="1">
    <source>
        <dbReference type="EMBL" id="HBU97460.1"/>
    </source>
</evidence>
<gene>
    <name evidence="1" type="ORF">DEF21_06100</name>
    <name evidence="2" type="ORF">DHR80_12870</name>
</gene>
<evidence type="ECO:0000313" key="4">
    <source>
        <dbReference type="Proteomes" id="UP000264753"/>
    </source>
</evidence>
<accession>A0A358HQN2</accession>
<name>A0A358HQN2_9PROT</name>
<sequence length="68" mass="7244">MPKKKVHKKRAANARPPEVLNIGSGPTNLIGMADVIFVKSKEKPAVRAGIPAKGFDAGVCKYNVCPLD</sequence>